<dbReference type="Gene3D" id="3.30.2130.10">
    <property type="entry name" value="VC0802-like"/>
    <property type="match status" value="1"/>
</dbReference>
<comment type="caution">
    <text evidence="4">The sequence shown here is derived from an EMBL/GenBank/DDBJ whole genome shotgun (WGS) entry which is preliminary data.</text>
</comment>
<dbReference type="InterPro" id="IPR018717">
    <property type="entry name" value="DUF2241"/>
</dbReference>
<evidence type="ECO:0000259" key="3">
    <source>
        <dbReference type="Pfam" id="PF13840"/>
    </source>
</evidence>
<dbReference type="AlphaFoldDB" id="A0A1C1CKC3"/>
<feature type="domain" description="CASTOR ACT" evidence="3">
    <location>
        <begin position="172"/>
        <end position="223"/>
    </location>
</feature>
<dbReference type="VEuPathDB" id="FungiDB:G647_02941"/>
<proteinExistence type="predicted"/>
<dbReference type="VEuPathDB" id="FungiDB:CLCR_05062"/>
<dbReference type="GO" id="GO:0046394">
    <property type="term" value="P:carboxylic acid biosynthetic process"/>
    <property type="evidence" value="ECO:0007669"/>
    <property type="project" value="UniProtKB-ARBA"/>
</dbReference>
<gene>
    <name evidence="4" type="ORF">CLCR_05062</name>
</gene>
<feature type="domain" description="DUF2241" evidence="2">
    <location>
        <begin position="24"/>
        <end position="53"/>
    </location>
</feature>
<dbReference type="Proteomes" id="UP000094526">
    <property type="component" value="Unassembled WGS sequence"/>
</dbReference>
<evidence type="ECO:0000313" key="5">
    <source>
        <dbReference type="Proteomes" id="UP000094526"/>
    </source>
</evidence>
<dbReference type="SUPFAM" id="SSF55021">
    <property type="entry name" value="ACT-like"/>
    <property type="match status" value="1"/>
</dbReference>
<reference evidence="5" key="1">
    <citation type="submission" date="2015-07" db="EMBL/GenBank/DDBJ databases">
        <authorList>
            <person name="Teixeira M.M."/>
            <person name="Souza R.C."/>
            <person name="Almeida L.G."/>
            <person name="Vicente V.A."/>
            <person name="de Hoog S."/>
            <person name="Bocca A.L."/>
            <person name="de Almeida S.R."/>
            <person name="Vasconcelos A.T."/>
            <person name="Felipe M.S."/>
        </authorList>
    </citation>
    <scope>NUCLEOTIDE SEQUENCE [LARGE SCALE GENOMIC DNA]</scope>
    <source>
        <strain evidence="5">KSF</strain>
    </source>
</reference>
<dbReference type="Pfam" id="PF10000">
    <property type="entry name" value="ACT_3"/>
    <property type="match status" value="1"/>
</dbReference>
<keyword evidence="5" id="KW-1185">Reference proteome</keyword>
<dbReference type="InterPro" id="IPR027795">
    <property type="entry name" value="CASTOR_ACT_dom"/>
</dbReference>
<dbReference type="Pfam" id="PF13840">
    <property type="entry name" value="ACT_7"/>
    <property type="match status" value="1"/>
</dbReference>
<evidence type="ECO:0000313" key="4">
    <source>
        <dbReference type="EMBL" id="OCT48968.1"/>
    </source>
</evidence>
<evidence type="ECO:0008006" key="6">
    <source>
        <dbReference type="Google" id="ProtNLM"/>
    </source>
</evidence>
<accession>A0A1C1CKC3</accession>
<protein>
    <recommendedName>
        <fullName evidence="6">DUF2241 domain-containing protein</fullName>
    </recommendedName>
</protein>
<organism evidence="4 5">
    <name type="scientific">Cladophialophora carrionii</name>
    <dbReference type="NCBI Taxonomy" id="86049"/>
    <lineage>
        <taxon>Eukaryota</taxon>
        <taxon>Fungi</taxon>
        <taxon>Dikarya</taxon>
        <taxon>Ascomycota</taxon>
        <taxon>Pezizomycotina</taxon>
        <taxon>Eurotiomycetes</taxon>
        <taxon>Chaetothyriomycetidae</taxon>
        <taxon>Chaetothyriales</taxon>
        <taxon>Herpotrichiellaceae</taxon>
        <taxon>Cladophialophora</taxon>
    </lineage>
</organism>
<dbReference type="EMBL" id="LGRB01000011">
    <property type="protein sequence ID" value="OCT48968.1"/>
    <property type="molecule type" value="Genomic_DNA"/>
</dbReference>
<sequence>MSIIDTSPTTAVTTSTSASTDTGGETSLSALLSTLKITIHPEIYVFATVPASHFHGNGTTAFPIPLSDILLFFREPCTGSASAAAAVSSHADAGADADAGVETRTGTATSSPPPSNPRDDQITLILRRDVAERYATATAATATTLLDGGPLQSSPTTTTLTYAFPCRLLTCDVHSSLSAVGFMAVLATRLAEWEISVNPVAGFYHDHLFVPVERAEEAVEVLEGGPQQITGLD</sequence>
<evidence type="ECO:0000256" key="1">
    <source>
        <dbReference type="SAM" id="MobiDB-lite"/>
    </source>
</evidence>
<dbReference type="PANTHER" id="PTHR39199">
    <property type="entry name" value="BLR5128 PROTEIN"/>
    <property type="match status" value="1"/>
</dbReference>
<dbReference type="PANTHER" id="PTHR39199:SF1">
    <property type="entry name" value="BLR5128 PROTEIN"/>
    <property type="match status" value="1"/>
</dbReference>
<feature type="region of interest" description="Disordered" evidence="1">
    <location>
        <begin position="1"/>
        <end position="24"/>
    </location>
</feature>
<evidence type="ECO:0000259" key="2">
    <source>
        <dbReference type="Pfam" id="PF10000"/>
    </source>
</evidence>
<dbReference type="OrthoDB" id="10064407at2759"/>
<name>A0A1C1CKC3_9EURO</name>
<dbReference type="InterPro" id="IPR045865">
    <property type="entry name" value="ACT-like_dom_sf"/>
</dbReference>
<feature type="region of interest" description="Disordered" evidence="1">
    <location>
        <begin position="96"/>
        <end position="120"/>
    </location>
</feature>
<dbReference type="GO" id="GO:0006520">
    <property type="term" value="P:amino acid metabolic process"/>
    <property type="evidence" value="ECO:0007669"/>
    <property type="project" value="UniProtKB-ARBA"/>
</dbReference>
<dbReference type="STRING" id="86049.A0A1C1CKC3"/>